<dbReference type="AlphaFoldDB" id="A0A1Y1L8Z4"/>
<dbReference type="GO" id="GO:0052689">
    <property type="term" value="F:carboxylic ester hydrolase activity"/>
    <property type="evidence" value="ECO:0007669"/>
    <property type="project" value="UniProtKB-KW"/>
</dbReference>
<evidence type="ECO:0000313" key="9">
    <source>
        <dbReference type="EMBL" id="JAV68046.1"/>
    </source>
</evidence>
<dbReference type="SUPFAM" id="SSF53474">
    <property type="entry name" value="alpha/beta-Hydrolases"/>
    <property type="match status" value="1"/>
</dbReference>
<evidence type="ECO:0000256" key="5">
    <source>
        <dbReference type="ARBA" id="ARBA00023157"/>
    </source>
</evidence>
<keyword evidence="7" id="KW-0732">Signal</keyword>
<organism evidence="9">
    <name type="scientific">Photinus pyralis</name>
    <name type="common">Common eastern firefly</name>
    <name type="synonym">Lampyris pyralis</name>
    <dbReference type="NCBI Taxonomy" id="7054"/>
    <lineage>
        <taxon>Eukaryota</taxon>
        <taxon>Metazoa</taxon>
        <taxon>Ecdysozoa</taxon>
        <taxon>Arthropoda</taxon>
        <taxon>Hexapoda</taxon>
        <taxon>Insecta</taxon>
        <taxon>Pterygota</taxon>
        <taxon>Neoptera</taxon>
        <taxon>Endopterygota</taxon>
        <taxon>Coleoptera</taxon>
        <taxon>Polyphaga</taxon>
        <taxon>Elateriformia</taxon>
        <taxon>Elateroidea</taxon>
        <taxon>Lampyridae</taxon>
        <taxon>Lampyrinae</taxon>
        <taxon>Photinus</taxon>
    </lineage>
</organism>
<evidence type="ECO:0000259" key="8">
    <source>
        <dbReference type="Pfam" id="PF00135"/>
    </source>
</evidence>
<feature type="chain" id="PRO_5011821100" description="Carboxylic ester hydrolase" evidence="7">
    <location>
        <begin position="18"/>
        <end position="551"/>
    </location>
</feature>
<reference evidence="9" key="1">
    <citation type="journal article" date="2016" name="Sci. Rep.">
        <title>Molecular characterization of firefly nuptial gifts: a multi-omics approach sheds light on postcopulatory sexual selection.</title>
        <authorList>
            <person name="Al-Wathiqui N."/>
            <person name="Fallon T.R."/>
            <person name="South A."/>
            <person name="Weng J.K."/>
            <person name="Lewis S.M."/>
        </authorList>
    </citation>
    <scope>NUCLEOTIDE SEQUENCE</scope>
</reference>
<protein>
    <recommendedName>
        <fullName evidence="7">Carboxylic ester hydrolase</fullName>
        <ecNumber evidence="7">3.1.1.-</ecNumber>
    </recommendedName>
</protein>
<dbReference type="Gene3D" id="3.40.50.1820">
    <property type="entry name" value="alpha/beta hydrolase"/>
    <property type="match status" value="1"/>
</dbReference>
<evidence type="ECO:0000256" key="1">
    <source>
        <dbReference type="ARBA" id="ARBA00005964"/>
    </source>
</evidence>
<comment type="similarity">
    <text evidence="1 7">Belongs to the type-B carboxylesterase/lipase family.</text>
</comment>
<comment type="similarity">
    <text evidence="2">Belongs to the 'GDXG' lipolytic enzyme family.</text>
</comment>
<keyword evidence="6" id="KW-0325">Glycoprotein</keyword>
<keyword evidence="4 7" id="KW-0378">Hydrolase</keyword>
<evidence type="ECO:0000256" key="7">
    <source>
        <dbReference type="RuleBase" id="RU361235"/>
    </source>
</evidence>
<dbReference type="PANTHER" id="PTHR43142">
    <property type="entry name" value="CARBOXYLIC ESTER HYDROLASE"/>
    <property type="match status" value="1"/>
</dbReference>
<dbReference type="InterPro" id="IPR002168">
    <property type="entry name" value="Lipase_GDXG_HIS_AS"/>
</dbReference>
<evidence type="ECO:0000256" key="2">
    <source>
        <dbReference type="ARBA" id="ARBA00010515"/>
    </source>
</evidence>
<sequence length="551" mass="61868">MEGIAIFIFVLFYLANASEEESVVVRTDLGIVKGHYRYSYDNRKFLAFEGIPYAKPPVGNLRFEPPQPAEPWSGTLETTTVRACAQHLQPGLANEEEDCLYLNVYIPILENRSTQHFAVMVHIHGGGFMMGDPSSAGPDFVMDTDVMYVSLSYRLGVFGFLSTGDGVVPGNNGMKDQVLALKWVNSNIGHFGGNTKSITLTGVSAGAASVHLHYFSPQSRGLFHRGISHSGTALAPWAIHNDPLRVTKKLAKLVGCSLTSTRVMVDCLKTKSAQTLCENIIHLYEHCGFPVTPFSPVIEKSSGSETAFLNEHPYTLLERGDVSDIPWFTSITADEGLIFSYFCSNMDSVITDWHKYMPYILNYCDTVAEQDRIKIAEKITSFYFAESAVTDSGVLKAIGDRLFQVPMEKSIQMQAQVTKSPIYLYIYDYEGDLLWNKVFNITYKGANHGADGLLMYDSFFLRHVVYKGAKLSANDEWMKSCLVDIVTNFAKDGVPKYQDINFQPTNDQYSYTLVRHKDVTVKHEKDNNVIQFWDSLHCDSWNYINTVKDEL</sequence>
<keyword evidence="3" id="KW-0719">Serine esterase</keyword>
<dbReference type="InterPro" id="IPR019819">
    <property type="entry name" value="Carboxylesterase_B_CS"/>
</dbReference>
<dbReference type="Pfam" id="PF00135">
    <property type="entry name" value="COesterase"/>
    <property type="match status" value="1"/>
</dbReference>
<accession>A0A1Y1L8Z4</accession>
<name>A0A1Y1L8Z4_PHOPY</name>
<dbReference type="PROSITE" id="PS00941">
    <property type="entry name" value="CARBOXYLESTERASE_B_2"/>
    <property type="match status" value="1"/>
</dbReference>
<evidence type="ECO:0000256" key="3">
    <source>
        <dbReference type="ARBA" id="ARBA00022487"/>
    </source>
</evidence>
<dbReference type="EC" id="3.1.1.-" evidence="7"/>
<evidence type="ECO:0000256" key="4">
    <source>
        <dbReference type="ARBA" id="ARBA00022801"/>
    </source>
</evidence>
<dbReference type="InterPro" id="IPR029058">
    <property type="entry name" value="AB_hydrolase_fold"/>
</dbReference>
<dbReference type="PANTHER" id="PTHR43142:SF1">
    <property type="entry name" value="CARBOXYLIC ESTER HYDROLASE"/>
    <property type="match status" value="1"/>
</dbReference>
<dbReference type="EMBL" id="GEZM01066224">
    <property type="protein sequence ID" value="JAV68046.1"/>
    <property type="molecule type" value="Transcribed_RNA"/>
</dbReference>
<keyword evidence="5" id="KW-1015">Disulfide bond</keyword>
<dbReference type="InterPro" id="IPR002018">
    <property type="entry name" value="CarbesteraseB"/>
</dbReference>
<evidence type="ECO:0000256" key="6">
    <source>
        <dbReference type="ARBA" id="ARBA00023180"/>
    </source>
</evidence>
<proteinExistence type="inferred from homology"/>
<feature type="domain" description="Carboxylesterase type B" evidence="8">
    <location>
        <begin position="22"/>
        <end position="533"/>
    </location>
</feature>
<dbReference type="PROSITE" id="PS01173">
    <property type="entry name" value="LIPASE_GDXG_HIS"/>
    <property type="match status" value="1"/>
</dbReference>
<dbReference type="PROSITE" id="PS00122">
    <property type="entry name" value="CARBOXYLESTERASE_B_1"/>
    <property type="match status" value="1"/>
</dbReference>
<feature type="signal peptide" evidence="7">
    <location>
        <begin position="1"/>
        <end position="17"/>
    </location>
</feature>
<dbReference type="InterPro" id="IPR019826">
    <property type="entry name" value="Carboxylesterase_B_AS"/>
</dbReference>